<organism evidence="2 3">
    <name type="scientific">Malus domestica</name>
    <name type="common">Apple</name>
    <name type="synonym">Pyrus malus</name>
    <dbReference type="NCBI Taxonomy" id="3750"/>
    <lineage>
        <taxon>Eukaryota</taxon>
        <taxon>Viridiplantae</taxon>
        <taxon>Streptophyta</taxon>
        <taxon>Embryophyta</taxon>
        <taxon>Tracheophyta</taxon>
        <taxon>Spermatophyta</taxon>
        <taxon>Magnoliopsida</taxon>
        <taxon>eudicotyledons</taxon>
        <taxon>Gunneridae</taxon>
        <taxon>Pentapetalae</taxon>
        <taxon>rosids</taxon>
        <taxon>fabids</taxon>
        <taxon>Rosales</taxon>
        <taxon>Rosaceae</taxon>
        <taxon>Amygdaloideae</taxon>
        <taxon>Maleae</taxon>
        <taxon>Malus</taxon>
    </lineage>
</organism>
<evidence type="ECO:0000313" key="2">
    <source>
        <dbReference type="EMBL" id="RXI07643.1"/>
    </source>
</evidence>
<proteinExistence type="predicted"/>
<dbReference type="Pfam" id="PF16594">
    <property type="entry name" value="ATP-synt_Z"/>
    <property type="match status" value="1"/>
</dbReference>
<dbReference type="PANTHER" id="PTHR35165">
    <property type="entry name" value="OS08G0113900 PROTEIN"/>
    <property type="match status" value="1"/>
</dbReference>
<dbReference type="AlphaFoldDB" id="A0A498KRD2"/>
<keyword evidence="1" id="KW-1133">Transmembrane helix</keyword>
<evidence type="ECO:0000256" key="1">
    <source>
        <dbReference type="SAM" id="Phobius"/>
    </source>
</evidence>
<comment type="caution">
    <text evidence="2">The sequence shown here is derived from an EMBL/GenBank/DDBJ whole genome shotgun (WGS) entry which is preliminary data.</text>
</comment>
<sequence length="132" mass="15207">MISGAEPGIYFFDRYLMGLNKEDKETISYLEQQRIVETRTACFWSVLVSVAGGLMLGWWEYQYHPANKQLWMVPFGLVLFATPAIVWFSVVASDICNPNDHYVLRVSQPVHLNDSVVPAKKDEQWSNHVDRV</sequence>
<dbReference type="PANTHER" id="PTHR35165:SF1">
    <property type="entry name" value="OS04G0577375 PROTEIN"/>
    <property type="match status" value="1"/>
</dbReference>
<dbReference type="EMBL" id="RDQH01000327">
    <property type="protein sequence ID" value="RXI07643.1"/>
    <property type="molecule type" value="Genomic_DNA"/>
</dbReference>
<keyword evidence="1" id="KW-0472">Membrane</keyword>
<evidence type="ECO:0000313" key="3">
    <source>
        <dbReference type="Proteomes" id="UP000290289"/>
    </source>
</evidence>
<protein>
    <submittedName>
        <fullName evidence="2">Uncharacterized protein</fullName>
    </submittedName>
</protein>
<dbReference type="InterPro" id="IPR032238">
    <property type="entry name" value="ATP-synth_Z"/>
</dbReference>
<keyword evidence="1" id="KW-0812">Transmembrane</keyword>
<feature type="transmembrane region" description="Helical" evidence="1">
    <location>
        <begin position="41"/>
        <end position="59"/>
    </location>
</feature>
<reference evidence="2 3" key="1">
    <citation type="submission" date="2018-10" db="EMBL/GenBank/DDBJ databases">
        <title>A high-quality apple genome assembly.</title>
        <authorList>
            <person name="Hu J."/>
        </authorList>
    </citation>
    <scope>NUCLEOTIDE SEQUENCE [LARGE SCALE GENOMIC DNA]</scope>
    <source>
        <strain evidence="3">cv. HFTH1</strain>
        <tissue evidence="2">Young leaf</tissue>
    </source>
</reference>
<accession>A0A498KRD2</accession>
<dbReference type="Proteomes" id="UP000290289">
    <property type="component" value="Chromosome 1"/>
</dbReference>
<gene>
    <name evidence="2" type="ORF">DVH24_005416</name>
</gene>
<keyword evidence="3" id="KW-1185">Reference proteome</keyword>
<name>A0A498KRD2_MALDO</name>
<feature type="transmembrane region" description="Helical" evidence="1">
    <location>
        <begin position="71"/>
        <end position="92"/>
    </location>
</feature>